<protein>
    <submittedName>
        <fullName evidence="1">Uncharacterized protein</fullName>
    </submittedName>
</protein>
<proteinExistence type="predicted"/>
<evidence type="ECO:0000313" key="1">
    <source>
        <dbReference type="EMBL" id="APU13471.1"/>
    </source>
</evidence>
<keyword evidence="2" id="KW-1185">Reference proteome</keyword>
<reference evidence="2" key="1">
    <citation type="submission" date="2016-06" db="EMBL/GenBank/DDBJ databases">
        <title>Complete genome sequence of Actinoalloteichus fjordicus DSM 46855 (=ADI127-17), type strain of the new species Actinoalloteichus fjordicus.</title>
        <authorList>
            <person name="Ruckert C."/>
            <person name="Nouioui I."/>
            <person name="Willmese J."/>
            <person name="van Wezel G."/>
            <person name="Klenk H.-P."/>
            <person name="Kalinowski J."/>
            <person name="Zotchev S.B."/>
        </authorList>
    </citation>
    <scope>NUCLEOTIDE SEQUENCE [LARGE SCALE GENOMIC DNA]</scope>
    <source>
        <strain evidence="2">ADI127-7</strain>
    </source>
</reference>
<name>A0AAC9L9K7_9PSEU</name>
<gene>
    <name evidence="1" type="ORF">UA74_07010</name>
</gene>
<accession>A0AAC9L9K7</accession>
<dbReference type="Proteomes" id="UP000185511">
    <property type="component" value="Chromosome"/>
</dbReference>
<dbReference type="EMBL" id="CP016076">
    <property type="protein sequence ID" value="APU13471.1"/>
    <property type="molecule type" value="Genomic_DNA"/>
</dbReference>
<dbReference type="AlphaFoldDB" id="A0AAC9L9K7"/>
<dbReference type="KEGG" id="acad:UA74_07010"/>
<sequence>MQRTHIGFVLSERDISFFLRPAARAPGVSRRAARYGIARRHAPFGCRAVFY</sequence>
<evidence type="ECO:0000313" key="2">
    <source>
        <dbReference type="Proteomes" id="UP000185511"/>
    </source>
</evidence>
<organism evidence="1 2">
    <name type="scientific">Actinoalloteichus fjordicus</name>
    <dbReference type="NCBI Taxonomy" id="1612552"/>
    <lineage>
        <taxon>Bacteria</taxon>
        <taxon>Bacillati</taxon>
        <taxon>Actinomycetota</taxon>
        <taxon>Actinomycetes</taxon>
        <taxon>Pseudonocardiales</taxon>
        <taxon>Pseudonocardiaceae</taxon>
        <taxon>Actinoalloteichus</taxon>
    </lineage>
</organism>